<evidence type="ECO:0000313" key="7">
    <source>
        <dbReference type="EMBL" id="PSF33067.1"/>
    </source>
</evidence>
<dbReference type="InterPro" id="IPR001537">
    <property type="entry name" value="SpoU_MeTrfase"/>
</dbReference>
<dbReference type="Pfam" id="PF00588">
    <property type="entry name" value="SpoU_methylase"/>
    <property type="match status" value="1"/>
</dbReference>
<dbReference type="RefSeq" id="WP_106458866.1">
    <property type="nucleotide sequence ID" value="NZ_PXOH01000034.1"/>
</dbReference>
<dbReference type="PANTHER" id="PTHR42786:SF2">
    <property type="entry name" value="TRNA (CYTIDINE_URIDINE-2'-O-)-METHYLTRANSFERASE TRMJ"/>
    <property type="match status" value="1"/>
</dbReference>
<evidence type="ECO:0000313" key="8">
    <source>
        <dbReference type="Proteomes" id="UP000239001"/>
    </source>
</evidence>
<comment type="subcellular location">
    <subcellularLocation>
        <location evidence="5">Cytoplasm</location>
    </subcellularLocation>
</comment>
<evidence type="ECO:0000256" key="5">
    <source>
        <dbReference type="RuleBase" id="RU362024"/>
    </source>
</evidence>
<keyword evidence="5" id="KW-0819">tRNA processing</keyword>
<gene>
    <name evidence="5" type="primary">trmJ</name>
    <name evidence="7" type="ORF">C7H19_20940</name>
</gene>
<dbReference type="GO" id="GO:0160206">
    <property type="term" value="F:tRNA (cytidine(32)/uridine(32)-2'-O)-methyltransferase activity"/>
    <property type="evidence" value="ECO:0007669"/>
    <property type="project" value="UniProtKB-EC"/>
</dbReference>
<dbReference type="PIRSF" id="PIRSF004808">
    <property type="entry name" value="LasT"/>
    <property type="match status" value="1"/>
</dbReference>
<organism evidence="7 8">
    <name type="scientific">Aphanothece hegewaldii CCALA 016</name>
    <dbReference type="NCBI Taxonomy" id="2107694"/>
    <lineage>
        <taxon>Bacteria</taxon>
        <taxon>Bacillati</taxon>
        <taxon>Cyanobacteriota</taxon>
        <taxon>Cyanophyceae</taxon>
        <taxon>Oscillatoriophycideae</taxon>
        <taxon>Chroococcales</taxon>
        <taxon>Aphanothecaceae</taxon>
        <taxon>Aphanothece</taxon>
    </lineage>
</organism>
<keyword evidence="3 7" id="KW-0808">Transferase</keyword>
<dbReference type="GO" id="GO:0106339">
    <property type="term" value="F:tRNA (cytidine(32)-2'-O)-methyltransferase activity"/>
    <property type="evidence" value="ECO:0007669"/>
    <property type="project" value="RHEA"/>
</dbReference>
<feature type="domain" description="tRNA/rRNA methyltransferase SpoU type" evidence="6">
    <location>
        <begin position="9"/>
        <end position="157"/>
    </location>
</feature>
<dbReference type="PANTHER" id="PTHR42786">
    <property type="entry name" value="TRNA/RRNA METHYLTRANSFERASE"/>
    <property type="match status" value="1"/>
</dbReference>
<dbReference type="AlphaFoldDB" id="A0A2T1LSP0"/>
<dbReference type="GO" id="GO:0002128">
    <property type="term" value="P:tRNA nucleoside ribose methylation"/>
    <property type="evidence" value="ECO:0007669"/>
    <property type="project" value="TreeGrafter"/>
</dbReference>
<keyword evidence="5" id="KW-0963">Cytoplasm</keyword>
<name>A0A2T1LSP0_9CHRO</name>
<dbReference type="SUPFAM" id="SSF75217">
    <property type="entry name" value="alpha/beta knot"/>
    <property type="match status" value="1"/>
</dbReference>
<dbReference type="CDD" id="cd18093">
    <property type="entry name" value="SpoU-like_TrmJ"/>
    <property type="match status" value="1"/>
</dbReference>
<comment type="similarity">
    <text evidence="1">Belongs to the class IV-like SAM-binding methyltransferase superfamily. RNA methyltransferase TrmH family.</text>
</comment>
<protein>
    <recommendedName>
        <fullName evidence="5">tRNA (cytidine/uridine-2'-O-)-methyltransferase TrmJ</fullName>
        <ecNumber evidence="5">2.1.1.200</ecNumber>
    </recommendedName>
    <alternativeName>
        <fullName evidence="5">tRNA (cytidine(32)/uridine(32)-2'-O)-methyltransferase</fullName>
    </alternativeName>
    <alternativeName>
        <fullName evidence="5">tRNA Cm32/Um32 methyltransferase</fullName>
    </alternativeName>
</protein>
<evidence type="ECO:0000256" key="1">
    <source>
        <dbReference type="ARBA" id="ARBA00007228"/>
    </source>
</evidence>
<dbReference type="InterPro" id="IPR029028">
    <property type="entry name" value="Alpha/beta_knot_MTases"/>
</dbReference>
<dbReference type="GO" id="GO:0003723">
    <property type="term" value="F:RNA binding"/>
    <property type="evidence" value="ECO:0007669"/>
    <property type="project" value="InterPro"/>
</dbReference>
<dbReference type="NCBIfam" id="TIGR00050">
    <property type="entry name" value="rRNA_methyl_1"/>
    <property type="match status" value="1"/>
</dbReference>
<keyword evidence="4 5" id="KW-0949">S-adenosyl-L-methionine</keyword>
<evidence type="ECO:0000256" key="3">
    <source>
        <dbReference type="ARBA" id="ARBA00022679"/>
    </source>
</evidence>
<comment type="function">
    <text evidence="5">Catalyzes the formation of 2'O-methylated cytidine (Cm32) or 2'O-methylated uridine (Um32) at position 32 in tRNA.</text>
</comment>
<evidence type="ECO:0000256" key="4">
    <source>
        <dbReference type="ARBA" id="ARBA00022691"/>
    </source>
</evidence>
<dbReference type="InterPro" id="IPR029026">
    <property type="entry name" value="tRNA_m1G_MTases_N"/>
</dbReference>
<comment type="catalytic activity">
    <reaction evidence="5">
        <text>cytidine(32) in tRNA + S-adenosyl-L-methionine = 2'-O-methylcytidine(32) in tRNA + S-adenosyl-L-homocysteine + H(+)</text>
        <dbReference type="Rhea" id="RHEA:42932"/>
        <dbReference type="Rhea" id="RHEA-COMP:10288"/>
        <dbReference type="Rhea" id="RHEA-COMP:10289"/>
        <dbReference type="ChEBI" id="CHEBI:15378"/>
        <dbReference type="ChEBI" id="CHEBI:57856"/>
        <dbReference type="ChEBI" id="CHEBI:59789"/>
        <dbReference type="ChEBI" id="CHEBI:74495"/>
        <dbReference type="ChEBI" id="CHEBI:82748"/>
        <dbReference type="EC" id="2.1.1.200"/>
    </reaction>
</comment>
<keyword evidence="2 5" id="KW-0489">Methyltransferase</keyword>
<dbReference type="Gene3D" id="3.40.1280.10">
    <property type="match status" value="1"/>
</dbReference>
<reference evidence="7 8" key="2">
    <citation type="submission" date="2018-03" db="EMBL/GenBank/DDBJ databases">
        <authorList>
            <person name="Keele B.F."/>
        </authorList>
    </citation>
    <scope>NUCLEOTIDE SEQUENCE [LARGE SCALE GENOMIC DNA]</scope>
    <source>
        <strain evidence="7 8">CCALA 016</strain>
    </source>
</reference>
<comment type="catalytic activity">
    <reaction evidence="5">
        <text>uridine(32) in tRNA + S-adenosyl-L-methionine = 2'-O-methyluridine(32) in tRNA + S-adenosyl-L-homocysteine + H(+)</text>
        <dbReference type="Rhea" id="RHEA:42936"/>
        <dbReference type="Rhea" id="RHEA-COMP:10107"/>
        <dbReference type="Rhea" id="RHEA-COMP:10290"/>
        <dbReference type="ChEBI" id="CHEBI:15378"/>
        <dbReference type="ChEBI" id="CHEBI:57856"/>
        <dbReference type="ChEBI" id="CHEBI:59789"/>
        <dbReference type="ChEBI" id="CHEBI:65315"/>
        <dbReference type="ChEBI" id="CHEBI:74478"/>
        <dbReference type="EC" id="2.1.1.200"/>
    </reaction>
</comment>
<proteinExistence type="inferred from homology"/>
<dbReference type="InterPro" id="IPR004384">
    <property type="entry name" value="RNA_MeTrfase_TrmJ/LasT"/>
</dbReference>
<accession>A0A2T1LSP0</accession>
<dbReference type="EC" id="2.1.1.200" evidence="5"/>
<dbReference type="GO" id="GO:0005829">
    <property type="term" value="C:cytosol"/>
    <property type="evidence" value="ECO:0007669"/>
    <property type="project" value="TreeGrafter"/>
</dbReference>
<dbReference type="Proteomes" id="UP000239001">
    <property type="component" value="Unassembled WGS sequence"/>
</dbReference>
<comment type="subunit">
    <text evidence="5">Homodimer.</text>
</comment>
<comment type="caution">
    <text evidence="7">The sequence shown here is derived from an EMBL/GenBank/DDBJ whole genome shotgun (WGS) entry which is preliminary data.</text>
</comment>
<dbReference type="Gene3D" id="1.10.8.590">
    <property type="match status" value="1"/>
</dbReference>
<dbReference type="EMBL" id="PXOH01000034">
    <property type="protein sequence ID" value="PSF33067.1"/>
    <property type="molecule type" value="Genomic_DNA"/>
</dbReference>
<reference evidence="7 8" key="1">
    <citation type="submission" date="2018-03" db="EMBL/GenBank/DDBJ databases">
        <title>The ancient ancestry and fast evolution of plastids.</title>
        <authorList>
            <person name="Moore K.R."/>
            <person name="Magnabosco C."/>
            <person name="Momper L."/>
            <person name="Gold D.A."/>
            <person name="Bosak T."/>
            <person name="Fournier G.P."/>
        </authorList>
    </citation>
    <scope>NUCLEOTIDE SEQUENCE [LARGE SCALE GENOMIC DNA]</scope>
    <source>
        <strain evidence="7 8">CCALA 016</strain>
    </source>
</reference>
<evidence type="ECO:0000256" key="2">
    <source>
        <dbReference type="ARBA" id="ARBA00022603"/>
    </source>
</evidence>
<sequence>MNTNRLDKIRIVLVEPAGPLNVGSIARVMKNMGLQHLVIVNPQCDPLSEPARIMAVHGVDILESAQQVNSLPEALIGCQRAIATTARTRHLSTPLESPKTILPKLLQENLPSALIFGPEDRGLSNTELNYAQWFLRIPSNPNYPSLNLAQSVAVCAYELYHTASAPIKPSEETEIQNIATLDMLEGYYQHLERVLLQMGYLYPHTTTARMEKFRQVYNRASLTPEELALLRGILGHTEWLLQHLPPISSLKSNKKPSDSEQP</sequence>
<evidence type="ECO:0000259" key="6">
    <source>
        <dbReference type="Pfam" id="PF00588"/>
    </source>
</evidence>
<keyword evidence="8" id="KW-1185">Reference proteome</keyword>
<dbReference type="OrthoDB" id="9806346at2"/>